<name>A0A4P9ZHA7_9ASCO</name>
<dbReference type="PANTHER" id="PTHR13007:SF19">
    <property type="entry name" value="PRE-MRNA-SPLICING FACTOR 18"/>
    <property type="match status" value="1"/>
</dbReference>
<dbReference type="SUPFAM" id="SSF47938">
    <property type="entry name" value="Functional domain of the splicing factor Prp18"/>
    <property type="match status" value="1"/>
</dbReference>
<dbReference type="InterPro" id="IPR039979">
    <property type="entry name" value="PRPF18"/>
</dbReference>
<evidence type="ECO:0000256" key="3">
    <source>
        <dbReference type="ARBA" id="ARBA00018242"/>
    </source>
</evidence>
<keyword evidence="4" id="KW-0507">mRNA processing</keyword>
<evidence type="ECO:0000256" key="4">
    <source>
        <dbReference type="ARBA" id="ARBA00022664"/>
    </source>
</evidence>
<protein>
    <recommendedName>
        <fullName evidence="3">Pre-mRNA-splicing factor 18</fullName>
    </recommendedName>
</protein>
<dbReference type="Pfam" id="PF02840">
    <property type="entry name" value="Prp18"/>
    <property type="match status" value="1"/>
</dbReference>
<accession>A0A4P9ZHA7</accession>
<dbReference type="PANTHER" id="PTHR13007">
    <property type="entry name" value="PRE-MRNA SPLICING FACTOR-RELATED"/>
    <property type="match status" value="1"/>
</dbReference>
<keyword evidence="5" id="KW-0747">Spliceosome</keyword>
<keyword evidence="7" id="KW-0539">Nucleus</keyword>
<organism evidence="9 10">
    <name type="scientific">Metschnikowia bicuspidata</name>
    <dbReference type="NCBI Taxonomy" id="27322"/>
    <lineage>
        <taxon>Eukaryota</taxon>
        <taxon>Fungi</taxon>
        <taxon>Dikarya</taxon>
        <taxon>Ascomycota</taxon>
        <taxon>Saccharomycotina</taxon>
        <taxon>Pichiomycetes</taxon>
        <taxon>Metschnikowiaceae</taxon>
        <taxon>Metschnikowia</taxon>
    </lineage>
</organism>
<comment type="subcellular location">
    <subcellularLocation>
        <location evidence="1">Nucleus</location>
    </subcellularLocation>
</comment>
<dbReference type="InterPro" id="IPR004098">
    <property type="entry name" value="Prp18"/>
</dbReference>
<dbReference type="EMBL" id="ML004443">
    <property type="protein sequence ID" value="RKP31350.1"/>
    <property type="molecule type" value="Genomic_DNA"/>
</dbReference>
<dbReference type="GO" id="GO:0071021">
    <property type="term" value="C:U2-type post-spliceosomal complex"/>
    <property type="evidence" value="ECO:0007669"/>
    <property type="project" value="TreeGrafter"/>
</dbReference>
<gene>
    <name evidence="9" type="ORF">METBISCDRAFT_6447</name>
</gene>
<dbReference type="GO" id="GO:0000350">
    <property type="term" value="P:generation of catalytic spliceosome for second transesterification step"/>
    <property type="evidence" value="ECO:0007669"/>
    <property type="project" value="TreeGrafter"/>
</dbReference>
<dbReference type="Gene3D" id="1.20.940.10">
    <property type="entry name" value="Functional domain of the splicing factor Prp18"/>
    <property type="match status" value="1"/>
</dbReference>
<proteinExistence type="inferred from homology"/>
<evidence type="ECO:0000313" key="9">
    <source>
        <dbReference type="EMBL" id="RKP31350.1"/>
    </source>
</evidence>
<evidence type="ECO:0000256" key="5">
    <source>
        <dbReference type="ARBA" id="ARBA00022728"/>
    </source>
</evidence>
<evidence type="ECO:0000256" key="6">
    <source>
        <dbReference type="ARBA" id="ARBA00023187"/>
    </source>
</evidence>
<dbReference type="AlphaFoldDB" id="A0A4P9ZHA7"/>
<feature type="non-terminal residue" evidence="9">
    <location>
        <position position="1"/>
    </location>
</feature>
<evidence type="ECO:0000256" key="7">
    <source>
        <dbReference type="ARBA" id="ARBA00023242"/>
    </source>
</evidence>
<reference evidence="10" key="1">
    <citation type="journal article" date="2018" name="Nat. Microbiol.">
        <title>Leveraging single-cell genomics to expand the fungal tree of life.</title>
        <authorList>
            <person name="Ahrendt S.R."/>
            <person name="Quandt C.A."/>
            <person name="Ciobanu D."/>
            <person name="Clum A."/>
            <person name="Salamov A."/>
            <person name="Andreopoulos B."/>
            <person name="Cheng J.F."/>
            <person name="Woyke T."/>
            <person name="Pelin A."/>
            <person name="Henrissat B."/>
            <person name="Reynolds N.K."/>
            <person name="Benny G.L."/>
            <person name="Smith M.E."/>
            <person name="James T.Y."/>
            <person name="Grigoriev I.V."/>
        </authorList>
    </citation>
    <scope>NUCLEOTIDE SEQUENCE [LARGE SCALE GENOMIC DNA]</scope>
    <source>
        <strain evidence="10">Baker2002</strain>
    </source>
</reference>
<evidence type="ECO:0000256" key="1">
    <source>
        <dbReference type="ARBA" id="ARBA00004123"/>
    </source>
</evidence>
<dbReference type="GO" id="GO:0005682">
    <property type="term" value="C:U5 snRNP"/>
    <property type="evidence" value="ECO:0007669"/>
    <property type="project" value="TreeGrafter"/>
</dbReference>
<evidence type="ECO:0000313" key="10">
    <source>
        <dbReference type="Proteomes" id="UP000268321"/>
    </source>
</evidence>
<keyword evidence="10" id="KW-1185">Reference proteome</keyword>
<evidence type="ECO:0000259" key="8">
    <source>
        <dbReference type="Pfam" id="PF02840"/>
    </source>
</evidence>
<feature type="domain" description="Prp18" evidence="8">
    <location>
        <begin position="46"/>
        <end position="166"/>
    </location>
</feature>
<sequence length="167" mass="19217">KKKSYEEYLQKENTVDIFIESQDILDQCMPKLALQIRKFVKEMLYTWSDNIDEQYPSAVLLETKRDLVKLLYKLRSGKLDPDVVVSLATIVHYIQTEQLTMANEAYLKLSIGNVAWPIGVRDVGIHARAADAKIAGDDKLKLANIMKSESTRRWLVAVKRLINYSEK</sequence>
<dbReference type="Proteomes" id="UP000268321">
    <property type="component" value="Unassembled WGS sequence"/>
</dbReference>
<dbReference type="OrthoDB" id="10261918at2759"/>
<dbReference type="GO" id="GO:0046540">
    <property type="term" value="C:U4/U6 x U5 tri-snRNP complex"/>
    <property type="evidence" value="ECO:0007669"/>
    <property type="project" value="TreeGrafter"/>
</dbReference>
<feature type="non-terminal residue" evidence="9">
    <location>
        <position position="167"/>
    </location>
</feature>
<evidence type="ECO:0000256" key="2">
    <source>
        <dbReference type="ARBA" id="ARBA00008137"/>
    </source>
</evidence>
<comment type="similarity">
    <text evidence="2">Belongs to the PRP18 family.</text>
</comment>
<keyword evidence="6" id="KW-0508">mRNA splicing</keyword>